<dbReference type="RefSeq" id="WP_169609720.1">
    <property type="nucleotide sequence ID" value="NZ_CP051682.1"/>
</dbReference>
<dbReference type="SUPFAM" id="SSF53254">
    <property type="entry name" value="Phosphoglycerate mutase-like"/>
    <property type="match status" value="1"/>
</dbReference>
<protein>
    <submittedName>
        <fullName evidence="1">Histidine phosphatase family protein</fullName>
    </submittedName>
</protein>
<sequence>MKKLLLIRHAEAVGYTPNGDFHRPLSTKGEQQPAALAQNLQQSGFVPQHLVSSPALRTQTTVQIIANSLHLSTPEYNEAIYEASEETLLQVVNHFNPQLDFVGLIGHNPGISYLLYNLTGEIRDIPPCTAVVINFEVDDWESISPNTGTLIYYNSPDSF</sequence>
<dbReference type="AlphaFoldDB" id="A0A7L5E4H4"/>
<dbReference type="CDD" id="cd07067">
    <property type="entry name" value="HP_PGM_like"/>
    <property type="match status" value="1"/>
</dbReference>
<dbReference type="Proteomes" id="UP000503278">
    <property type="component" value="Chromosome"/>
</dbReference>
<dbReference type="Pfam" id="PF00300">
    <property type="entry name" value="His_Phos_1"/>
    <property type="match status" value="1"/>
</dbReference>
<dbReference type="InterPro" id="IPR013078">
    <property type="entry name" value="His_Pase_superF_clade-1"/>
</dbReference>
<reference evidence="1 2" key="1">
    <citation type="submission" date="2020-04" db="EMBL/GenBank/DDBJ databases">
        <title>Genome sequencing of novel species.</title>
        <authorList>
            <person name="Heo J."/>
            <person name="Kim S.-J."/>
            <person name="Kim J.-S."/>
            <person name="Hong S.-B."/>
            <person name="Kwon S.-W."/>
        </authorList>
    </citation>
    <scope>NUCLEOTIDE SEQUENCE [LARGE SCALE GENOMIC DNA]</scope>
    <source>
        <strain evidence="1 2">F39-2</strain>
    </source>
</reference>
<dbReference type="InterPro" id="IPR029033">
    <property type="entry name" value="His_PPase_superfam"/>
</dbReference>
<gene>
    <name evidence="1" type="ORF">HH214_17275</name>
</gene>
<keyword evidence="2" id="KW-1185">Reference proteome</keyword>
<proteinExistence type="predicted"/>
<accession>A0A7L5E4H4</accession>
<dbReference type="PANTHER" id="PTHR47623">
    <property type="entry name" value="OS09G0287300 PROTEIN"/>
    <property type="match status" value="1"/>
</dbReference>
<dbReference type="KEGG" id="mrob:HH214_17275"/>
<evidence type="ECO:0000313" key="2">
    <source>
        <dbReference type="Proteomes" id="UP000503278"/>
    </source>
</evidence>
<dbReference type="PANTHER" id="PTHR47623:SF1">
    <property type="entry name" value="OS09G0287300 PROTEIN"/>
    <property type="match status" value="1"/>
</dbReference>
<dbReference type="EMBL" id="CP051682">
    <property type="protein sequence ID" value="QJD97498.1"/>
    <property type="molecule type" value="Genomic_DNA"/>
</dbReference>
<evidence type="ECO:0000313" key="1">
    <source>
        <dbReference type="EMBL" id="QJD97498.1"/>
    </source>
</evidence>
<name>A0A7L5E4H4_9SPHI</name>
<dbReference type="Gene3D" id="3.40.50.1240">
    <property type="entry name" value="Phosphoglycerate mutase-like"/>
    <property type="match status" value="1"/>
</dbReference>
<organism evidence="1 2">
    <name type="scientific">Mucilaginibacter robiniae</name>
    <dbReference type="NCBI Taxonomy" id="2728022"/>
    <lineage>
        <taxon>Bacteria</taxon>
        <taxon>Pseudomonadati</taxon>
        <taxon>Bacteroidota</taxon>
        <taxon>Sphingobacteriia</taxon>
        <taxon>Sphingobacteriales</taxon>
        <taxon>Sphingobacteriaceae</taxon>
        <taxon>Mucilaginibacter</taxon>
    </lineage>
</organism>